<protein>
    <submittedName>
        <fullName evidence="2">PIR Superfamily Protein</fullName>
    </submittedName>
</protein>
<sequence>MRKTNYRISAQSHILEACTKNNISHLLELSKLNESLKQLFNKVNLDKIEQHVPVRNHTLNLKVNSNFQGAHTLMGSRFKSHKELKQLYSMWRKLKSDKYDTSYLDLCFTEQEEYIPPDSVKKYDYIKFLFIIIQT</sequence>
<evidence type="ECO:0000313" key="1">
    <source>
        <dbReference type="Proteomes" id="UP000095286"/>
    </source>
</evidence>
<reference evidence="2" key="1">
    <citation type="submission" date="2016-11" db="UniProtKB">
        <authorList>
            <consortium name="WormBaseParasite"/>
        </authorList>
    </citation>
    <scope>IDENTIFICATION</scope>
    <source>
        <strain evidence="2">KR3021</strain>
    </source>
</reference>
<proteinExistence type="predicted"/>
<accession>A0AC35UFM4</accession>
<dbReference type="WBParaSite" id="RSKR_0001098550.1">
    <property type="protein sequence ID" value="RSKR_0001098550.1"/>
    <property type="gene ID" value="RSKR_0001098550"/>
</dbReference>
<name>A0AC35UFM4_9BILA</name>
<evidence type="ECO:0000313" key="2">
    <source>
        <dbReference type="WBParaSite" id="RSKR_0001098550.1"/>
    </source>
</evidence>
<organism evidence="1 2">
    <name type="scientific">Rhabditophanes sp. KR3021</name>
    <dbReference type="NCBI Taxonomy" id="114890"/>
    <lineage>
        <taxon>Eukaryota</taxon>
        <taxon>Metazoa</taxon>
        <taxon>Ecdysozoa</taxon>
        <taxon>Nematoda</taxon>
        <taxon>Chromadorea</taxon>
        <taxon>Rhabditida</taxon>
        <taxon>Tylenchina</taxon>
        <taxon>Panagrolaimomorpha</taxon>
        <taxon>Strongyloidoidea</taxon>
        <taxon>Alloionematidae</taxon>
        <taxon>Rhabditophanes</taxon>
    </lineage>
</organism>
<dbReference type="Proteomes" id="UP000095286">
    <property type="component" value="Unplaced"/>
</dbReference>